<reference evidence="2" key="1">
    <citation type="journal article" date="2023" name="Front. Plant Sci.">
        <title>Chromosomal-level genome assembly of Melastoma candidum provides insights into trichome evolution.</title>
        <authorList>
            <person name="Zhong Y."/>
            <person name="Wu W."/>
            <person name="Sun C."/>
            <person name="Zou P."/>
            <person name="Liu Y."/>
            <person name="Dai S."/>
            <person name="Zhou R."/>
        </authorList>
    </citation>
    <scope>NUCLEOTIDE SEQUENCE [LARGE SCALE GENOMIC DNA]</scope>
</reference>
<keyword evidence="2" id="KW-1185">Reference proteome</keyword>
<evidence type="ECO:0000313" key="1">
    <source>
        <dbReference type="EMBL" id="KAI4312667.1"/>
    </source>
</evidence>
<accession>A0ACB9LNE7</accession>
<dbReference type="EMBL" id="CM042890">
    <property type="protein sequence ID" value="KAI4312667.1"/>
    <property type="molecule type" value="Genomic_DNA"/>
</dbReference>
<protein>
    <submittedName>
        <fullName evidence="1">Uncharacterized protein</fullName>
    </submittedName>
</protein>
<evidence type="ECO:0000313" key="2">
    <source>
        <dbReference type="Proteomes" id="UP001057402"/>
    </source>
</evidence>
<name>A0ACB9LNE7_9MYRT</name>
<gene>
    <name evidence="1" type="ORF">MLD38_037468</name>
</gene>
<sequence>MPGADYQITKLLGLCPSVKRLMMYMQGCFAGGTVLRLAKDLTENNRGSRVLVVCSEITAGGRLGKGWNGGCCSGSGRG</sequence>
<proteinExistence type="predicted"/>
<comment type="caution">
    <text evidence="1">The sequence shown here is derived from an EMBL/GenBank/DDBJ whole genome shotgun (WGS) entry which is preliminary data.</text>
</comment>
<organism evidence="1 2">
    <name type="scientific">Melastoma candidum</name>
    <dbReference type="NCBI Taxonomy" id="119954"/>
    <lineage>
        <taxon>Eukaryota</taxon>
        <taxon>Viridiplantae</taxon>
        <taxon>Streptophyta</taxon>
        <taxon>Embryophyta</taxon>
        <taxon>Tracheophyta</taxon>
        <taxon>Spermatophyta</taxon>
        <taxon>Magnoliopsida</taxon>
        <taxon>eudicotyledons</taxon>
        <taxon>Gunneridae</taxon>
        <taxon>Pentapetalae</taxon>
        <taxon>rosids</taxon>
        <taxon>malvids</taxon>
        <taxon>Myrtales</taxon>
        <taxon>Melastomataceae</taxon>
        <taxon>Melastomatoideae</taxon>
        <taxon>Melastomateae</taxon>
        <taxon>Melastoma</taxon>
    </lineage>
</organism>
<dbReference type="Proteomes" id="UP001057402">
    <property type="component" value="Chromosome 11"/>
</dbReference>